<organism evidence="5 6">
    <name type="scientific">Saccharospirillum salsuginis</name>
    <dbReference type="NCBI Taxonomy" id="418750"/>
    <lineage>
        <taxon>Bacteria</taxon>
        <taxon>Pseudomonadati</taxon>
        <taxon>Pseudomonadota</taxon>
        <taxon>Gammaproteobacteria</taxon>
        <taxon>Oceanospirillales</taxon>
        <taxon>Saccharospirillaceae</taxon>
        <taxon>Saccharospirillum</taxon>
    </lineage>
</organism>
<dbReference type="EMBL" id="BMXR01000003">
    <property type="protein sequence ID" value="GGX48436.1"/>
    <property type="molecule type" value="Genomic_DNA"/>
</dbReference>
<sequence length="220" mass="23864">MSHVLIVVTSYNRLLDGTPTGLWLEEFAVPYLALKDAGHEVSVASVAGGPVPIDPNSRATDEQAQQWAGAIAQLNDTQPFDRFNASDFDAIFLPGGHGTLFDMPYNSRLHEMLYDFDDNGKYIAAVCHAPAVFTGMHRTDGTPWIQGRKVSAFTDAEEDAAVGSDKVPFMLESRLKALGAEHEGAEPWMPLAVQDGRLITGQNPQSSAEVAHWLRTALAA</sequence>
<dbReference type="RefSeq" id="WP_189607854.1">
    <property type="nucleotide sequence ID" value="NZ_BMXR01000003.1"/>
</dbReference>
<dbReference type="SUPFAM" id="SSF52317">
    <property type="entry name" value="Class I glutamine amidotransferase-like"/>
    <property type="match status" value="1"/>
</dbReference>
<dbReference type="InterPro" id="IPR029062">
    <property type="entry name" value="Class_I_gatase-like"/>
</dbReference>
<reference evidence="5" key="2">
    <citation type="submission" date="2020-09" db="EMBL/GenBank/DDBJ databases">
        <authorList>
            <person name="Sun Q."/>
            <person name="Kim S."/>
        </authorList>
    </citation>
    <scope>NUCLEOTIDE SEQUENCE</scope>
    <source>
        <strain evidence="5">KCTC 22169</strain>
    </source>
</reference>
<dbReference type="GO" id="GO:0019243">
    <property type="term" value="P:methylglyoxal catabolic process to D-lactate via S-lactoyl-glutathione"/>
    <property type="evidence" value="ECO:0007669"/>
    <property type="project" value="TreeGrafter"/>
</dbReference>
<proteinExistence type="inferred from homology"/>
<dbReference type="AlphaFoldDB" id="A0A918K3V9"/>
<dbReference type="GO" id="GO:0005737">
    <property type="term" value="C:cytoplasm"/>
    <property type="evidence" value="ECO:0007669"/>
    <property type="project" value="TreeGrafter"/>
</dbReference>
<dbReference type="PANTHER" id="PTHR48094">
    <property type="entry name" value="PROTEIN/NUCLEIC ACID DEGLYCASE DJ-1-RELATED"/>
    <property type="match status" value="1"/>
</dbReference>
<evidence type="ECO:0000256" key="3">
    <source>
        <dbReference type="ARBA" id="ARBA00038493"/>
    </source>
</evidence>
<accession>A0A918K3V9</accession>
<dbReference type="Gene3D" id="3.40.50.880">
    <property type="match status" value="1"/>
</dbReference>
<gene>
    <name evidence="5" type="ORF">GCM10007392_14300</name>
</gene>
<keyword evidence="1" id="KW-0346">Stress response</keyword>
<name>A0A918K3V9_9GAMM</name>
<dbReference type="InterPro" id="IPR050325">
    <property type="entry name" value="Prot/Nucl_acid_deglycase"/>
</dbReference>
<evidence type="ECO:0000259" key="4">
    <source>
        <dbReference type="Pfam" id="PF01965"/>
    </source>
</evidence>
<evidence type="ECO:0000313" key="5">
    <source>
        <dbReference type="EMBL" id="GGX48436.1"/>
    </source>
</evidence>
<keyword evidence="6" id="KW-1185">Reference proteome</keyword>
<protein>
    <recommendedName>
        <fullName evidence="4">DJ-1/PfpI domain-containing protein</fullName>
    </recommendedName>
</protein>
<dbReference type="PANTHER" id="PTHR48094:SF11">
    <property type="entry name" value="GLUTATHIONE-INDEPENDENT GLYOXALASE HSP31-RELATED"/>
    <property type="match status" value="1"/>
</dbReference>
<dbReference type="Pfam" id="PF01965">
    <property type="entry name" value="DJ-1_PfpI"/>
    <property type="match status" value="1"/>
</dbReference>
<comment type="caution">
    <text evidence="5">The sequence shown here is derived from an EMBL/GenBank/DDBJ whole genome shotgun (WGS) entry which is preliminary data.</text>
</comment>
<dbReference type="Proteomes" id="UP000626148">
    <property type="component" value="Unassembled WGS sequence"/>
</dbReference>
<evidence type="ECO:0000313" key="6">
    <source>
        <dbReference type="Proteomes" id="UP000626148"/>
    </source>
</evidence>
<reference evidence="5" key="1">
    <citation type="journal article" date="2014" name="Int. J. Syst. Evol. Microbiol.">
        <title>Complete genome sequence of Corynebacterium casei LMG S-19264T (=DSM 44701T), isolated from a smear-ripened cheese.</title>
        <authorList>
            <consortium name="US DOE Joint Genome Institute (JGI-PGF)"/>
            <person name="Walter F."/>
            <person name="Albersmeier A."/>
            <person name="Kalinowski J."/>
            <person name="Ruckert C."/>
        </authorList>
    </citation>
    <scope>NUCLEOTIDE SEQUENCE</scope>
    <source>
        <strain evidence="5">KCTC 22169</strain>
    </source>
</reference>
<dbReference type="InterPro" id="IPR002818">
    <property type="entry name" value="DJ-1/PfpI"/>
</dbReference>
<feature type="domain" description="DJ-1/PfpI" evidence="4">
    <location>
        <begin position="26"/>
        <end position="210"/>
    </location>
</feature>
<dbReference type="CDD" id="cd03141">
    <property type="entry name" value="GATase1_Hsp31_like"/>
    <property type="match status" value="1"/>
</dbReference>
<dbReference type="GO" id="GO:0019172">
    <property type="term" value="F:glyoxalase III activity"/>
    <property type="evidence" value="ECO:0007669"/>
    <property type="project" value="TreeGrafter"/>
</dbReference>
<evidence type="ECO:0000256" key="2">
    <source>
        <dbReference type="ARBA" id="ARBA00023239"/>
    </source>
</evidence>
<evidence type="ECO:0000256" key="1">
    <source>
        <dbReference type="ARBA" id="ARBA00023016"/>
    </source>
</evidence>
<keyword evidence="2" id="KW-0456">Lyase</keyword>
<comment type="similarity">
    <text evidence="3">Belongs to the peptidase C56 family. HSP31-like subfamily.</text>
</comment>